<feature type="compositionally biased region" description="Basic and acidic residues" evidence="9">
    <location>
        <begin position="62"/>
        <end position="198"/>
    </location>
</feature>
<reference evidence="11" key="2">
    <citation type="journal article" date="2018" name="Environ. Sci. Technol.">
        <title>The Toxicogenome of Hyalella azteca: A Model for Sediment Ecotoxicology and Evolutionary Toxicology.</title>
        <authorList>
            <person name="Poynton H.C."/>
            <person name="Hasenbein S."/>
            <person name="Benoit J.B."/>
            <person name="Sepulveda M.S."/>
            <person name="Poelchau M.F."/>
            <person name="Hughes D.S.T."/>
            <person name="Murali S.C."/>
            <person name="Chen S."/>
            <person name="Glastad K.M."/>
            <person name="Goodisman M.A.D."/>
            <person name="Werren J.H."/>
            <person name="Vineis J.H."/>
            <person name="Bowen J.L."/>
            <person name="Friedrich M."/>
            <person name="Jones J."/>
            <person name="Robertson H.M."/>
            <person name="Feyereisen R."/>
            <person name="Mechler-Hickson A."/>
            <person name="Mathers N."/>
            <person name="Lee C.E."/>
            <person name="Colbourne J.K."/>
            <person name="Biales A."/>
            <person name="Johnston J.S."/>
            <person name="Wellborn G.A."/>
            <person name="Rosendale A.J."/>
            <person name="Cridge A.G."/>
            <person name="Munoz-Torres M.C."/>
            <person name="Bain P.A."/>
            <person name="Manny A.R."/>
            <person name="Major K.M."/>
            <person name="Lambert F.N."/>
            <person name="Vulpe C.D."/>
            <person name="Tuck P."/>
            <person name="Blalock B.J."/>
            <person name="Lin Y.Y."/>
            <person name="Smith M.E."/>
            <person name="Ochoa-Acuna H."/>
            <person name="Chen M.M."/>
            <person name="Childers C.P."/>
            <person name="Qu J."/>
            <person name="Dugan S."/>
            <person name="Lee S.L."/>
            <person name="Chao H."/>
            <person name="Dinh H."/>
            <person name="Han Y."/>
            <person name="Doddapaneni H."/>
            <person name="Worley K.C."/>
            <person name="Muzny D.M."/>
            <person name="Gibbs R.A."/>
            <person name="Richards S."/>
        </authorList>
    </citation>
    <scope>NUCLEOTIDE SEQUENCE</scope>
    <source>
        <strain evidence="11">HAZT.00-mixed</strain>
        <tissue evidence="11">Whole organism</tissue>
    </source>
</reference>
<dbReference type="GO" id="GO:0005524">
    <property type="term" value="F:ATP binding"/>
    <property type="evidence" value="ECO:0007669"/>
    <property type="project" value="UniProtKB-KW"/>
</dbReference>
<feature type="transmembrane region" description="Helical" evidence="10">
    <location>
        <begin position="499"/>
        <end position="517"/>
    </location>
</feature>
<dbReference type="OrthoDB" id="538816at2759"/>
<organism evidence="11">
    <name type="scientific">Hyalella azteca</name>
    <name type="common">Amphipod</name>
    <dbReference type="NCBI Taxonomy" id="294128"/>
    <lineage>
        <taxon>Eukaryota</taxon>
        <taxon>Metazoa</taxon>
        <taxon>Ecdysozoa</taxon>
        <taxon>Arthropoda</taxon>
        <taxon>Crustacea</taxon>
        <taxon>Multicrustacea</taxon>
        <taxon>Malacostraca</taxon>
        <taxon>Eumalacostraca</taxon>
        <taxon>Peracarida</taxon>
        <taxon>Amphipoda</taxon>
        <taxon>Senticaudata</taxon>
        <taxon>Talitrida</taxon>
        <taxon>Talitroidea</taxon>
        <taxon>Hyalellidae</taxon>
        <taxon>Hyalella</taxon>
    </lineage>
</organism>
<evidence type="ECO:0000256" key="5">
    <source>
        <dbReference type="ARBA" id="ARBA00022777"/>
    </source>
</evidence>
<feature type="transmembrane region" description="Helical" evidence="10">
    <location>
        <begin position="538"/>
        <end position="558"/>
    </location>
</feature>
<feature type="transmembrane region" description="Helical" evidence="10">
    <location>
        <begin position="600"/>
        <end position="622"/>
    </location>
</feature>
<name>A0A6A0H1N9_HYAAZ</name>
<keyword evidence="6" id="KW-0067">ATP-binding</keyword>
<gene>
    <name evidence="11" type="ORF">HAZT_HAZT005019</name>
</gene>
<evidence type="ECO:0000256" key="6">
    <source>
        <dbReference type="ARBA" id="ARBA00022840"/>
    </source>
</evidence>
<protein>
    <recommendedName>
        <fullName evidence="1">non-specific serine/threonine protein kinase</fullName>
        <ecNumber evidence="1">2.7.11.1</ecNumber>
    </recommendedName>
</protein>
<feature type="region of interest" description="Disordered" evidence="9">
    <location>
        <begin position="1"/>
        <end position="21"/>
    </location>
</feature>
<comment type="catalytic activity">
    <reaction evidence="7">
        <text>L-threonyl-[protein] + ATP = O-phospho-L-threonyl-[protein] + ADP + H(+)</text>
        <dbReference type="Rhea" id="RHEA:46608"/>
        <dbReference type="Rhea" id="RHEA-COMP:11060"/>
        <dbReference type="Rhea" id="RHEA-COMP:11605"/>
        <dbReference type="ChEBI" id="CHEBI:15378"/>
        <dbReference type="ChEBI" id="CHEBI:30013"/>
        <dbReference type="ChEBI" id="CHEBI:30616"/>
        <dbReference type="ChEBI" id="CHEBI:61977"/>
        <dbReference type="ChEBI" id="CHEBI:456216"/>
        <dbReference type="EC" id="2.7.11.1"/>
    </reaction>
</comment>
<dbReference type="GO" id="GO:0004674">
    <property type="term" value="F:protein serine/threonine kinase activity"/>
    <property type="evidence" value="ECO:0007669"/>
    <property type="project" value="UniProtKB-KW"/>
</dbReference>
<keyword evidence="5" id="KW-0418">Kinase</keyword>
<feature type="transmembrane region" description="Helical" evidence="10">
    <location>
        <begin position="667"/>
        <end position="689"/>
    </location>
</feature>
<accession>A0A6A0H1N9</accession>
<reference evidence="11" key="1">
    <citation type="submission" date="2014-08" db="EMBL/GenBank/DDBJ databases">
        <authorList>
            <person name="Murali S."/>
            <person name="Richards S."/>
            <person name="Bandaranaike D."/>
            <person name="Bellair M."/>
            <person name="Blankenburg K."/>
            <person name="Chao H."/>
            <person name="Dinh H."/>
            <person name="Doddapaneni H."/>
            <person name="Dugan-Rocha S."/>
            <person name="Elkadiri S."/>
            <person name="Gnanaolivu R."/>
            <person name="Hughes D."/>
            <person name="Lee S."/>
            <person name="Li M."/>
            <person name="Ming W."/>
            <person name="Munidasa M."/>
            <person name="Muniz J."/>
            <person name="Nguyen L."/>
            <person name="Osuji N."/>
            <person name="Pu L.-L."/>
            <person name="Puazo M."/>
            <person name="Skinner E."/>
            <person name="Qu C."/>
            <person name="Quiroz J."/>
            <person name="Raj R."/>
            <person name="Weissenberger G."/>
            <person name="Xin Y."/>
            <person name="Zou X."/>
            <person name="Han Y."/>
            <person name="Worley K."/>
            <person name="Muzny D."/>
            <person name="Gibbs R."/>
        </authorList>
    </citation>
    <scope>NUCLEOTIDE SEQUENCE</scope>
    <source>
        <strain evidence="11">HAZT.00-mixed</strain>
        <tissue evidence="11">Whole organism</tissue>
    </source>
</reference>
<dbReference type="PANTHER" id="PTHR44899:SF3">
    <property type="entry name" value="SERINE_THREONINE-PROTEIN KINASE NEK1"/>
    <property type="match status" value="1"/>
</dbReference>
<evidence type="ECO:0000256" key="4">
    <source>
        <dbReference type="ARBA" id="ARBA00022741"/>
    </source>
</evidence>
<feature type="transmembrane region" description="Helical" evidence="10">
    <location>
        <begin position="391"/>
        <end position="411"/>
    </location>
</feature>
<feature type="compositionally biased region" description="Basic and acidic residues" evidence="9">
    <location>
        <begin position="41"/>
        <end position="54"/>
    </location>
</feature>
<evidence type="ECO:0000256" key="1">
    <source>
        <dbReference type="ARBA" id="ARBA00012513"/>
    </source>
</evidence>
<dbReference type="EC" id="2.7.11.1" evidence="1"/>
<dbReference type="EMBL" id="JQDR03009044">
    <property type="protein sequence ID" value="KAA0196272.1"/>
    <property type="molecule type" value="Genomic_DNA"/>
</dbReference>
<keyword evidence="3" id="KW-0808">Transferase</keyword>
<dbReference type="Proteomes" id="UP000711488">
    <property type="component" value="Unassembled WGS sequence"/>
</dbReference>
<evidence type="ECO:0000256" key="8">
    <source>
        <dbReference type="ARBA" id="ARBA00048679"/>
    </source>
</evidence>
<feature type="region of interest" description="Disordered" evidence="9">
    <location>
        <begin position="41"/>
        <end position="198"/>
    </location>
</feature>
<evidence type="ECO:0000256" key="3">
    <source>
        <dbReference type="ARBA" id="ARBA00022679"/>
    </source>
</evidence>
<keyword evidence="2" id="KW-0723">Serine/threonine-protein kinase</keyword>
<dbReference type="Gene3D" id="1.25.40.20">
    <property type="entry name" value="Ankyrin repeat-containing domain"/>
    <property type="match status" value="1"/>
</dbReference>
<feature type="transmembrane region" description="Helical" evidence="10">
    <location>
        <begin position="564"/>
        <end position="588"/>
    </location>
</feature>
<keyword evidence="10" id="KW-0472">Membrane</keyword>
<dbReference type="InterPro" id="IPR051131">
    <property type="entry name" value="NEK_Ser/Thr_kinase_NIMA"/>
</dbReference>
<dbReference type="PANTHER" id="PTHR44899">
    <property type="entry name" value="CAMK FAMILY PROTEIN KINASE"/>
    <property type="match status" value="1"/>
</dbReference>
<comment type="catalytic activity">
    <reaction evidence="8">
        <text>L-seryl-[protein] + ATP = O-phospho-L-seryl-[protein] + ADP + H(+)</text>
        <dbReference type="Rhea" id="RHEA:17989"/>
        <dbReference type="Rhea" id="RHEA-COMP:9863"/>
        <dbReference type="Rhea" id="RHEA-COMP:11604"/>
        <dbReference type="ChEBI" id="CHEBI:15378"/>
        <dbReference type="ChEBI" id="CHEBI:29999"/>
        <dbReference type="ChEBI" id="CHEBI:30616"/>
        <dbReference type="ChEBI" id="CHEBI:83421"/>
        <dbReference type="ChEBI" id="CHEBI:456216"/>
        <dbReference type="EC" id="2.7.11.1"/>
    </reaction>
</comment>
<evidence type="ECO:0000256" key="10">
    <source>
        <dbReference type="SAM" id="Phobius"/>
    </source>
</evidence>
<keyword evidence="10" id="KW-1133">Transmembrane helix</keyword>
<proteinExistence type="predicted"/>
<dbReference type="InterPro" id="IPR036770">
    <property type="entry name" value="Ankyrin_rpt-contain_sf"/>
</dbReference>
<evidence type="ECO:0000256" key="7">
    <source>
        <dbReference type="ARBA" id="ARBA00047899"/>
    </source>
</evidence>
<comment type="caution">
    <text evidence="11">The sequence shown here is derived from an EMBL/GenBank/DDBJ whole genome shotgun (WGS) entry which is preliminary data.</text>
</comment>
<evidence type="ECO:0000256" key="2">
    <source>
        <dbReference type="ARBA" id="ARBA00022527"/>
    </source>
</evidence>
<keyword evidence="4" id="KW-0547">Nucleotide-binding</keyword>
<reference evidence="11" key="3">
    <citation type="submission" date="2019-06" db="EMBL/GenBank/DDBJ databases">
        <authorList>
            <person name="Poynton C."/>
            <person name="Hasenbein S."/>
            <person name="Benoit J.B."/>
            <person name="Sepulveda M.S."/>
            <person name="Poelchau M.F."/>
            <person name="Murali S.C."/>
            <person name="Chen S."/>
            <person name="Glastad K.M."/>
            <person name="Werren J.H."/>
            <person name="Vineis J.H."/>
            <person name="Bowen J.L."/>
            <person name="Friedrich M."/>
            <person name="Jones J."/>
            <person name="Robertson H.M."/>
            <person name="Feyereisen R."/>
            <person name="Mechler-Hickson A."/>
            <person name="Mathers N."/>
            <person name="Lee C.E."/>
            <person name="Colbourne J.K."/>
            <person name="Biales A."/>
            <person name="Johnston J.S."/>
            <person name="Wellborn G.A."/>
            <person name="Rosendale A.J."/>
            <person name="Cridge A.G."/>
            <person name="Munoz-Torres M.C."/>
            <person name="Bain P.A."/>
            <person name="Manny A.R."/>
            <person name="Major K.M."/>
            <person name="Lambert F.N."/>
            <person name="Vulpe C.D."/>
            <person name="Tuck P."/>
            <person name="Blalock B.J."/>
            <person name="Lin Y.-Y."/>
            <person name="Smith M.E."/>
            <person name="Ochoa-Acuna H."/>
            <person name="Chen M.-J.M."/>
            <person name="Childers C.P."/>
            <person name="Qu J."/>
            <person name="Dugan S."/>
            <person name="Lee S.L."/>
            <person name="Chao H."/>
            <person name="Dinh H."/>
            <person name="Han Y."/>
            <person name="Doddapaneni H."/>
            <person name="Worley K.C."/>
            <person name="Muzny D.M."/>
            <person name="Gibbs R.A."/>
            <person name="Richards S."/>
        </authorList>
    </citation>
    <scope>NUCLEOTIDE SEQUENCE</scope>
    <source>
        <strain evidence="11">HAZT.00-mixed</strain>
        <tissue evidence="11">Whole organism</tissue>
    </source>
</reference>
<dbReference type="AlphaFoldDB" id="A0A6A0H1N9"/>
<sequence>MQNGGNPLALTDDSFSPLHFASKHGSEKCVGLLLDAVRRMNDTKTSEQKRKTEEENFQEILTGKDDRGHYLIDKAFDGGHDKEAKQRIKQEAKKMTEPTDKRKAKQKPEKEAKQETEKKDKHKSEKKDKQIADEKNKQEAEKDKHQAEKVNQKPEKKEKHKTENNDKQKAEKKGKQKAGKEAKEKGTQETRKMDKKKAKEMAKNKEIAKNLAFRYEVLKAVIESSWCKVAFDARICSKYQHVSTGSEVYCNSFTLLVEKYPELACQAMDKHISLHISPLDKQPHEQMHQYSVESNSSQLRKDNSNNIAPLTAGKQELHNYSPFEFIHYRAQEDTNGEGVAIAAPNNKNAKTWYSDHPLQKAVGSRDEDHSRVLRHKLTLSWLLNKYQYSRWFLYGYLFIDIITAVVVALLLSMTWNSQRLQAAFSGATRSQVSQAFADTRSSDRDMRAAVSAVMLIADTDASCSSWGNGWNASDDMEVLSAAWNRSVCAVHQLQRHSPGVIVLESLTLLLLIVHAFLEWKFLIKISHSTWDLHRLSRMLRFVSLGLLLLGFSLCDFILGCRQALVWHLEVLAVLLTCIHVVLTLSKFPRFTGFLPDDRKLILHFMEGLIPIILFLIAFAWSFHCLLMDNASFSSMPYSFVNTTTLMLGDFAYDDTFANETHPVVNQILVNLLFLVFIVCIGGILLNYIFNSPMEKLTELRKEDQLKRAIAYLRIHLLIDECRPSLRKKYRCASKIYEGEDLTRLNVSYDMFKEGHKKTSDDGPQLKELAAEMAKLR</sequence>
<evidence type="ECO:0000313" key="11">
    <source>
        <dbReference type="EMBL" id="KAA0196272.1"/>
    </source>
</evidence>
<evidence type="ECO:0000256" key="9">
    <source>
        <dbReference type="SAM" id="MobiDB-lite"/>
    </source>
</evidence>
<keyword evidence="10" id="KW-0812">Transmembrane</keyword>